<evidence type="ECO:0000256" key="2">
    <source>
        <dbReference type="ARBA" id="ARBA00022692"/>
    </source>
</evidence>
<keyword evidence="7" id="KW-1185">Reference proteome</keyword>
<feature type="transmembrane region" description="Helical" evidence="5">
    <location>
        <begin position="6"/>
        <end position="24"/>
    </location>
</feature>
<sequence>MTIVIILQVLLGAFFMMTGTKIINGKMSNEFKRFGLPPVFNFLTGFIEIVGSIGMIAGIWLPVAAWISGLLLGSTMLVAALILLFIARDPVKNAIPAIILCILSFTSAGYHLI</sequence>
<organism evidence="6 7">
    <name type="scientific">Paenibacillus vulneris</name>
    <dbReference type="NCBI Taxonomy" id="1133364"/>
    <lineage>
        <taxon>Bacteria</taxon>
        <taxon>Bacillati</taxon>
        <taxon>Bacillota</taxon>
        <taxon>Bacilli</taxon>
        <taxon>Bacillales</taxon>
        <taxon>Paenibacillaceae</taxon>
        <taxon>Paenibacillus</taxon>
    </lineage>
</organism>
<dbReference type="Pfam" id="PF13564">
    <property type="entry name" value="DoxX_2"/>
    <property type="match status" value="1"/>
</dbReference>
<comment type="caution">
    <text evidence="6">The sequence shown here is derived from an EMBL/GenBank/DDBJ whole genome shotgun (WGS) entry which is preliminary data.</text>
</comment>
<evidence type="ECO:0000256" key="1">
    <source>
        <dbReference type="ARBA" id="ARBA00004141"/>
    </source>
</evidence>
<proteinExistence type="predicted"/>
<evidence type="ECO:0000256" key="4">
    <source>
        <dbReference type="ARBA" id="ARBA00023136"/>
    </source>
</evidence>
<feature type="transmembrane region" description="Helical" evidence="5">
    <location>
        <begin position="36"/>
        <end position="60"/>
    </location>
</feature>
<dbReference type="EMBL" id="JBHTLU010000036">
    <property type="protein sequence ID" value="MFD1223593.1"/>
    <property type="molecule type" value="Genomic_DNA"/>
</dbReference>
<feature type="transmembrane region" description="Helical" evidence="5">
    <location>
        <begin position="66"/>
        <end position="87"/>
    </location>
</feature>
<keyword evidence="3 5" id="KW-1133">Transmembrane helix</keyword>
<gene>
    <name evidence="6" type="ORF">ACFQ4B_26075</name>
</gene>
<protein>
    <submittedName>
        <fullName evidence="6">DoxX family protein</fullName>
    </submittedName>
</protein>
<dbReference type="RefSeq" id="WP_345587966.1">
    <property type="nucleotide sequence ID" value="NZ_BAABJG010000014.1"/>
</dbReference>
<evidence type="ECO:0000256" key="5">
    <source>
        <dbReference type="SAM" id="Phobius"/>
    </source>
</evidence>
<dbReference type="Proteomes" id="UP001597180">
    <property type="component" value="Unassembled WGS sequence"/>
</dbReference>
<keyword evidence="2 5" id="KW-0812">Transmembrane</keyword>
<feature type="transmembrane region" description="Helical" evidence="5">
    <location>
        <begin position="94"/>
        <end position="112"/>
    </location>
</feature>
<reference evidence="7" key="1">
    <citation type="journal article" date="2019" name="Int. J. Syst. Evol. Microbiol.">
        <title>The Global Catalogue of Microorganisms (GCM) 10K type strain sequencing project: providing services to taxonomists for standard genome sequencing and annotation.</title>
        <authorList>
            <consortium name="The Broad Institute Genomics Platform"/>
            <consortium name="The Broad Institute Genome Sequencing Center for Infectious Disease"/>
            <person name="Wu L."/>
            <person name="Ma J."/>
        </authorList>
    </citation>
    <scope>NUCLEOTIDE SEQUENCE [LARGE SCALE GENOMIC DNA]</scope>
    <source>
        <strain evidence="7">CCUG 53270</strain>
    </source>
</reference>
<evidence type="ECO:0000313" key="7">
    <source>
        <dbReference type="Proteomes" id="UP001597180"/>
    </source>
</evidence>
<name>A0ABW3URN9_9BACL</name>
<evidence type="ECO:0000313" key="6">
    <source>
        <dbReference type="EMBL" id="MFD1223593.1"/>
    </source>
</evidence>
<evidence type="ECO:0000256" key="3">
    <source>
        <dbReference type="ARBA" id="ARBA00022989"/>
    </source>
</evidence>
<keyword evidence="4 5" id="KW-0472">Membrane</keyword>
<dbReference type="InterPro" id="IPR032808">
    <property type="entry name" value="DoxX"/>
</dbReference>
<comment type="subcellular location">
    <subcellularLocation>
        <location evidence="1">Membrane</location>
        <topology evidence="1">Multi-pass membrane protein</topology>
    </subcellularLocation>
</comment>
<accession>A0ABW3URN9</accession>